<feature type="transmembrane region" description="Helical" evidence="1">
    <location>
        <begin position="27"/>
        <end position="50"/>
    </location>
</feature>
<keyword evidence="1" id="KW-1133">Transmembrane helix</keyword>
<name>A0A812E0K1_ACAPH</name>
<feature type="transmembrane region" description="Helical" evidence="1">
    <location>
        <begin position="97"/>
        <end position="118"/>
    </location>
</feature>
<accession>A0A812E0K1</accession>
<dbReference type="EMBL" id="CAHIKZ030004476">
    <property type="protein sequence ID" value="CAE1311034.1"/>
    <property type="molecule type" value="Genomic_DNA"/>
</dbReference>
<evidence type="ECO:0000256" key="1">
    <source>
        <dbReference type="SAM" id="Phobius"/>
    </source>
</evidence>
<sequence length="196" mass="22212">MTPCSSLLITPRFHPRFTILLSHLSTLFSPFVFMLLSALFFLVFSSLLIILRFHPRFRTLLFSFSYNSLFALKSFNVVILASGTLLSHRAITLKFPLLLAFHSIFILASDLFFLVLSCPFSFLQLLRITLPNNSFVRSLALYFSPLLFVSLPFSFIFALVAASPFPSSQDSCILPNASYMVYSSSHTFVYVMGPYL</sequence>
<dbReference type="AlphaFoldDB" id="A0A812E0K1"/>
<comment type="caution">
    <text evidence="2">The sequence shown here is derived from an EMBL/GenBank/DDBJ whole genome shotgun (WGS) entry which is preliminary data.</text>
</comment>
<proteinExistence type="predicted"/>
<feature type="transmembrane region" description="Helical" evidence="1">
    <location>
        <begin position="139"/>
        <end position="162"/>
    </location>
</feature>
<reference evidence="2" key="1">
    <citation type="submission" date="2021-01" db="EMBL/GenBank/DDBJ databases">
        <authorList>
            <person name="Li R."/>
            <person name="Bekaert M."/>
        </authorList>
    </citation>
    <scope>NUCLEOTIDE SEQUENCE</scope>
    <source>
        <strain evidence="2">Farmed</strain>
    </source>
</reference>
<keyword evidence="1" id="KW-0472">Membrane</keyword>
<dbReference type="Proteomes" id="UP000597762">
    <property type="component" value="Unassembled WGS sequence"/>
</dbReference>
<gene>
    <name evidence="2" type="ORF">SPHA_62542</name>
</gene>
<protein>
    <submittedName>
        <fullName evidence="2">Uncharacterized protein</fullName>
    </submittedName>
</protein>
<keyword evidence="1" id="KW-0812">Transmembrane</keyword>
<evidence type="ECO:0000313" key="3">
    <source>
        <dbReference type="Proteomes" id="UP000597762"/>
    </source>
</evidence>
<feature type="transmembrane region" description="Helical" evidence="1">
    <location>
        <begin position="70"/>
        <end position="91"/>
    </location>
</feature>
<evidence type="ECO:0000313" key="2">
    <source>
        <dbReference type="EMBL" id="CAE1311034.1"/>
    </source>
</evidence>
<organism evidence="2 3">
    <name type="scientific">Acanthosepion pharaonis</name>
    <name type="common">Pharaoh cuttlefish</name>
    <name type="synonym">Sepia pharaonis</name>
    <dbReference type="NCBI Taxonomy" id="158019"/>
    <lineage>
        <taxon>Eukaryota</taxon>
        <taxon>Metazoa</taxon>
        <taxon>Spiralia</taxon>
        <taxon>Lophotrochozoa</taxon>
        <taxon>Mollusca</taxon>
        <taxon>Cephalopoda</taxon>
        <taxon>Coleoidea</taxon>
        <taxon>Decapodiformes</taxon>
        <taxon>Sepiida</taxon>
        <taxon>Sepiina</taxon>
        <taxon>Sepiidae</taxon>
        <taxon>Acanthosepion</taxon>
    </lineage>
</organism>
<keyword evidence="3" id="KW-1185">Reference proteome</keyword>